<evidence type="ECO:0000313" key="8">
    <source>
        <dbReference type="EMBL" id="NEH11039.1"/>
    </source>
</evidence>
<sequence>MNDDFVLSRWKKRILPTIAASCEKSAEPVTIFIGGQPGSGKTRTQIIMRQRYSHNTVLPIIGDDFRQYHPQYRELLENHPLDMPDVTADAAGAWRYDGPIHQRKRHILHYRRHLEECIHRTQ</sequence>
<protein>
    <recommendedName>
        <fullName evidence="5">UDP-N-acetylglucosamine kinase</fullName>
        <ecNumber evidence="2">2.7.1.176</ecNumber>
    </recommendedName>
    <alternativeName>
        <fullName evidence="5">UDP-N-acetylglucosamine kinase</fullName>
    </alternativeName>
</protein>
<evidence type="ECO:0000256" key="5">
    <source>
        <dbReference type="ARBA" id="ARBA00032897"/>
    </source>
</evidence>
<dbReference type="InterPro" id="IPR010488">
    <property type="entry name" value="Zeta_toxin_domain"/>
</dbReference>
<name>A0ABX0C7A0_9BIFI</name>
<feature type="domain" description="Zeta toxin" evidence="7">
    <location>
        <begin position="22"/>
        <end position="94"/>
    </location>
</feature>
<evidence type="ECO:0000256" key="6">
    <source>
        <dbReference type="ARBA" id="ARBA00048178"/>
    </source>
</evidence>
<evidence type="ECO:0000313" key="9">
    <source>
        <dbReference type="Proteomes" id="UP000475155"/>
    </source>
</evidence>
<evidence type="ECO:0000256" key="4">
    <source>
        <dbReference type="ARBA" id="ARBA00022840"/>
    </source>
</evidence>
<organism evidence="8 9">
    <name type="scientific">Bifidobacterium saimiriisciurei</name>
    <dbReference type="NCBI Taxonomy" id="2661627"/>
    <lineage>
        <taxon>Bacteria</taxon>
        <taxon>Bacillati</taxon>
        <taxon>Actinomycetota</taxon>
        <taxon>Actinomycetes</taxon>
        <taxon>Bifidobacteriales</taxon>
        <taxon>Bifidobacteriaceae</taxon>
        <taxon>Bifidobacterium</taxon>
    </lineage>
</organism>
<keyword evidence="3" id="KW-0547">Nucleotide-binding</keyword>
<proteinExistence type="inferred from homology"/>
<keyword evidence="9" id="KW-1185">Reference proteome</keyword>
<evidence type="ECO:0000256" key="1">
    <source>
        <dbReference type="ARBA" id="ARBA00009104"/>
    </source>
</evidence>
<reference evidence="8 9" key="1">
    <citation type="submission" date="2019-10" db="EMBL/GenBank/DDBJ databases">
        <title>Bifidobacterium from non-human primates.</title>
        <authorList>
            <person name="Modesto M."/>
        </authorList>
    </citation>
    <scope>NUCLEOTIDE SEQUENCE [LARGE SCALE GENOMIC DNA]</scope>
    <source>
        <strain evidence="8 9">SMA1</strain>
    </source>
</reference>
<comment type="caution">
    <text evidence="8">The sequence shown here is derived from an EMBL/GenBank/DDBJ whole genome shotgun (WGS) entry which is preliminary data.</text>
</comment>
<dbReference type="Gene3D" id="3.40.50.300">
    <property type="entry name" value="P-loop containing nucleotide triphosphate hydrolases"/>
    <property type="match status" value="1"/>
</dbReference>
<dbReference type="EMBL" id="WHZU01000003">
    <property type="protein sequence ID" value="NEH11039.1"/>
    <property type="molecule type" value="Genomic_DNA"/>
</dbReference>
<keyword evidence="4" id="KW-0067">ATP-binding</keyword>
<comment type="catalytic activity">
    <reaction evidence="6">
        <text>UDP-N-acetyl-alpha-D-glucosamine + ATP = UDP-N-acetyl-alpha-D-glucosamine 3'-phosphate + ADP + H(+)</text>
        <dbReference type="Rhea" id="RHEA:32671"/>
        <dbReference type="ChEBI" id="CHEBI:15378"/>
        <dbReference type="ChEBI" id="CHEBI:30616"/>
        <dbReference type="ChEBI" id="CHEBI:57705"/>
        <dbReference type="ChEBI" id="CHEBI:64353"/>
        <dbReference type="ChEBI" id="CHEBI:456216"/>
        <dbReference type="EC" id="2.7.1.176"/>
    </reaction>
</comment>
<dbReference type="RefSeq" id="WP_163199940.1">
    <property type="nucleotide sequence ID" value="NZ_WHZU01000003.1"/>
</dbReference>
<accession>A0ABX0C7A0</accession>
<dbReference type="EC" id="2.7.1.176" evidence="2"/>
<dbReference type="InterPro" id="IPR027417">
    <property type="entry name" value="P-loop_NTPase"/>
</dbReference>
<evidence type="ECO:0000259" key="7">
    <source>
        <dbReference type="Pfam" id="PF06414"/>
    </source>
</evidence>
<dbReference type="Proteomes" id="UP000475155">
    <property type="component" value="Unassembled WGS sequence"/>
</dbReference>
<evidence type="ECO:0000256" key="3">
    <source>
        <dbReference type="ARBA" id="ARBA00022741"/>
    </source>
</evidence>
<dbReference type="Pfam" id="PF06414">
    <property type="entry name" value="Zeta_toxin"/>
    <property type="match status" value="1"/>
</dbReference>
<gene>
    <name evidence="8" type="ORF">GFD18_02860</name>
</gene>
<evidence type="ECO:0000256" key="2">
    <source>
        <dbReference type="ARBA" id="ARBA00011963"/>
    </source>
</evidence>
<comment type="similarity">
    <text evidence="1">Belongs to the zeta toxin family.</text>
</comment>